<dbReference type="InterPro" id="IPR003439">
    <property type="entry name" value="ABC_transporter-like_ATP-bd"/>
</dbReference>
<name>A0A5B0LPX0_PUCGR</name>
<evidence type="ECO:0000313" key="15">
    <source>
        <dbReference type="Proteomes" id="UP000324748"/>
    </source>
</evidence>
<evidence type="ECO:0000256" key="4">
    <source>
        <dbReference type="ARBA" id="ARBA00022692"/>
    </source>
</evidence>
<dbReference type="PANTHER" id="PTHR43394:SF1">
    <property type="entry name" value="ATP-BINDING CASSETTE SUB-FAMILY B MEMBER 10, MITOCHONDRIAL"/>
    <property type="match status" value="1"/>
</dbReference>
<dbReference type="EMBL" id="VDEP01000508">
    <property type="protein sequence ID" value="KAA1067007.1"/>
    <property type="molecule type" value="Genomic_DNA"/>
</dbReference>
<keyword evidence="3" id="KW-0813">Transport</keyword>
<dbReference type="GO" id="GO:0005524">
    <property type="term" value="F:ATP binding"/>
    <property type="evidence" value="ECO:0007669"/>
    <property type="project" value="UniProtKB-KW"/>
</dbReference>
<feature type="transmembrane region" description="Helical" evidence="10">
    <location>
        <begin position="165"/>
        <end position="189"/>
    </location>
</feature>
<dbReference type="Proteomes" id="UP000324748">
    <property type="component" value="Unassembled WGS sequence"/>
</dbReference>
<dbReference type="SUPFAM" id="SSF90123">
    <property type="entry name" value="ABC transporter transmembrane region"/>
    <property type="match status" value="1"/>
</dbReference>
<evidence type="ECO:0000313" key="13">
    <source>
        <dbReference type="EMBL" id="KAA1067007.1"/>
    </source>
</evidence>
<evidence type="ECO:0000256" key="8">
    <source>
        <dbReference type="ARBA" id="ARBA00023136"/>
    </source>
</evidence>
<evidence type="ECO:0000259" key="11">
    <source>
        <dbReference type="PROSITE" id="PS50893"/>
    </source>
</evidence>
<evidence type="ECO:0000256" key="2">
    <source>
        <dbReference type="ARBA" id="ARBA00005580"/>
    </source>
</evidence>
<sequence>MAYHHHHPRLLQSLTRPTHIKLQTNRFPLNQHHFHSRTTTTTTTTRLTSRIPTTQSSSFKTHANQLNQSKLPTAKTTTTSATKTETETETTATKNDQPPKTISAVSLSDLRRLIRLAKPETKTLTIAGGLLAVSSTVSLSMPFLWGRVIDVFTSPEQLSSFSSSLPTVVGVLTGVFLLGSGANTLRIILMHIAGQRIINRLRTSAFASIMRADISWHDLRASSSSSSSSASSNNTTNTSITSHLNSSHGTGDLVSRLSSDCHLVGDSITRDLADGTKALATVLAGVSMMFLISSKLTLVMLTVVPPTAIGAVFFGHYLKKLSRQTQVALAQITSHTEEKLNLLRAVHTFNAVPIEIKSFDRKAHTIFELARKEAYARGLFFGGSGFTGNATIIALLTYGGTLVSRGEISVGDLSSLMMYTAYVGSSLISLSSWFATLMKGLGASSRIFDLLDAKPVSVTLGQGRVLSPTEPLKPVVFKNVHFSYPARPHTPILKGLDLQITPGSSLAIAGSSGSGKSTLAYLLLRFYDPQSGGIFYGDESIQSFTAESWRSNIGAVPQDPALLSGTIGENIIYGISGMVAESKMREAARLANAIEFIESLPSGFETEVGPKGIQLSGGQRQRLAIARALVRDPKLLILDEATSALDTAAENEVNQAIQSVMNSGSLTTVIIAHRLSTLKTADRIVYMEDGKIVESGTYDELSREGTGFNLMIRSQLLSGGGRRI</sequence>
<feature type="region of interest" description="Disordered" evidence="9">
    <location>
        <begin position="28"/>
        <end position="100"/>
    </location>
</feature>
<dbReference type="Pfam" id="PF00664">
    <property type="entry name" value="ABC_membrane"/>
    <property type="match status" value="2"/>
</dbReference>
<feature type="domain" description="ABC transporter" evidence="11">
    <location>
        <begin position="475"/>
        <end position="714"/>
    </location>
</feature>
<keyword evidence="15" id="KW-1185">Reference proteome</keyword>
<dbReference type="GO" id="GO:0090374">
    <property type="term" value="P:oligopeptide export from mitochondrion"/>
    <property type="evidence" value="ECO:0007669"/>
    <property type="project" value="TreeGrafter"/>
</dbReference>
<dbReference type="PROSITE" id="PS00211">
    <property type="entry name" value="ABC_TRANSPORTER_1"/>
    <property type="match status" value="1"/>
</dbReference>
<dbReference type="GO" id="GO:0016887">
    <property type="term" value="F:ATP hydrolysis activity"/>
    <property type="evidence" value="ECO:0007669"/>
    <property type="project" value="InterPro"/>
</dbReference>
<feature type="transmembrane region" description="Helical" evidence="10">
    <location>
        <begin position="379"/>
        <end position="399"/>
    </location>
</feature>
<dbReference type="CDD" id="cd18573">
    <property type="entry name" value="ABC_6TM_ABCB10_like"/>
    <property type="match status" value="1"/>
</dbReference>
<evidence type="ECO:0000256" key="6">
    <source>
        <dbReference type="ARBA" id="ARBA00022840"/>
    </source>
</evidence>
<dbReference type="InterPro" id="IPR003593">
    <property type="entry name" value="AAA+_ATPase"/>
</dbReference>
<feature type="compositionally biased region" description="Low complexity" evidence="9">
    <location>
        <begin position="73"/>
        <end position="94"/>
    </location>
</feature>
<dbReference type="SMART" id="SM00382">
    <property type="entry name" value="AAA"/>
    <property type="match status" value="1"/>
</dbReference>
<dbReference type="InterPro" id="IPR039421">
    <property type="entry name" value="Type_1_exporter"/>
</dbReference>
<dbReference type="EMBL" id="VSWC01000118">
    <property type="protein sequence ID" value="KAA1083873.1"/>
    <property type="molecule type" value="Genomic_DNA"/>
</dbReference>
<evidence type="ECO:0000259" key="12">
    <source>
        <dbReference type="PROSITE" id="PS50929"/>
    </source>
</evidence>
<dbReference type="InterPro" id="IPR027417">
    <property type="entry name" value="P-loop_NTPase"/>
</dbReference>
<dbReference type="Gene3D" id="3.40.50.300">
    <property type="entry name" value="P-loop containing nucleotide triphosphate hydrolases"/>
    <property type="match status" value="1"/>
</dbReference>
<accession>A0A5B0LPX0</accession>
<dbReference type="PANTHER" id="PTHR43394">
    <property type="entry name" value="ATP-DEPENDENT PERMEASE MDL1, MITOCHONDRIAL"/>
    <property type="match status" value="1"/>
</dbReference>
<feature type="transmembrane region" description="Helical" evidence="10">
    <location>
        <begin position="275"/>
        <end position="292"/>
    </location>
</feature>
<dbReference type="InterPro" id="IPR036640">
    <property type="entry name" value="ABC1_TM_sf"/>
</dbReference>
<evidence type="ECO:0000313" key="16">
    <source>
        <dbReference type="Proteomes" id="UP000325313"/>
    </source>
</evidence>
<dbReference type="OrthoDB" id="6500128at2759"/>
<comment type="similarity">
    <text evidence="2">Belongs to the ABC transporter superfamily. ABCB family. Mitochondrial peptide exporter (TC 3.A.1.212) subfamily.</text>
</comment>
<dbReference type="SUPFAM" id="SSF52540">
    <property type="entry name" value="P-loop containing nucleoside triphosphate hydrolases"/>
    <property type="match status" value="1"/>
</dbReference>
<dbReference type="Gene3D" id="1.20.1560.10">
    <property type="entry name" value="ABC transporter type 1, transmembrane domain"/>
    <property type="match status" value="1"/>
</dbReference>
<dbReference type="InterPro" id="IPR011527">
    <property type="entry name" value="ABC1_TM_dom"/>
</dbReference>
<feature type="transmembrane region" description="Helical" evidence="10">
    <location>
        <begin position="419"/>
        <end position="438"/>
    </location>
</feature>
<protein>
    <submittedName>
        <fullName evidence="13">ATP-binding cassette permease mdl1</fullName>
    </submittedName>
</protein>
<comment type="subcellular location">
    <subcellularLocation>
        <location evidence="1">Membrane</location>
        <topology evidence="1">Multi-pass membrane protein</topology>
    </subcellularLocation>
</comment>
<keyword evidence="4 10" id="KW-0812">Transmembrane</keyword>
<dbReference type="GO" id="GO:0015421">
    <property type="term" value="F:ABC-type oligopeptide transporter activity"/>
    <property type="evidence" value="ECO:0007669"/>
    <property type="project" value="TreeGrafter"/>
</dbReference>
<evidence type="ECO:0000256" key="5">
    <source>
        <dbReference type="ARBA" id="ARBA00022741"/>
    </source>
</evidence>
<feature type="transmembrane region" description="Helical" evidence="10">
    <location>
        <begin position="124"/>
        <end position="145"/>
    </location>
</feature>
<evidence type="ECO:0000256" key="9">
    <source>
        <dbReference type="SAM" id="MobiDB-lite"/>
    </source>
</evidence>
<feature type="compositionally biased region" description="Low complexity" evidence="9">
    <location>
        <begin position="37"/>
        <end position="54"/>
    </location>
</feature>
<feature type="region of interest" description="Disordered" evidence="9">
    <location>
        <begin position="222"/>
        <end position="247"/>
    </location>
</feature>
<evidence type="ECO:0000256" key="10">
    <source>
        <dbReference type="SAM" id="Phobius"/>
    </source>
</evidence>
<dbReference type="InterPro" id="IPR017871">
    <property type="entry name" value="ABC_transporter-like_CS"/>
</dbReference>
<feature type="domain" description="ABC transmembrane type-1" evidence="12">
    <location>
        <begin position="126"/>
        <end position="439"/>
    </location>
</feature>
<proteinExistence type="inferred from homology"/>
<gene>
    <name evidence="13" type="primary">MDL1_3</name>
    <name evidence="14" type="synonym">MDL1_1</name>
    <name evidence="14" type="ORF">PGT21_010048</name>
    <name evidence="13" type="ORF">PGTUg99_025081</name>
</gene>
<dbReference type="AlphaFoldDB" id="A0A5B0LPX0"/>
<keyword evidence="8 10" id="KW-0472">Membrane</keyword>
<dbReference type="PROSITE" id="PS50893">
    <property type="entry name" value="ABC_TRANSPORTER_2"/>
    <property type="match status" value="1"/>
</dbReference>
<keyword evidence="6 13" id="KW-0067">ATP-binding</keyword>
<feature type="transmembrane region" description="Helical" evidence="10">
    <location>
        <begin position="298"/>
        <end position="318"/>
    </location>
</feature>
<evidence type="ECO:0000313" key="14">
    <source>
        <dbReference type="EMBL" id="KAA1083873.1"/>
    </source>
</evidence>
<dbReference type="Pfam" id="PF00005">
    <property type="entry name" value="ABC_tran"/>
    <property type="match status" value="1"/>
</dbReference>
<evidence type="ECO:0000256" key="1">
    <source>
        <dbReference type="ARBA" id="ARBA00004141"/>
    </source>
</evidence>
<dbReference type="Proteomes" id="UP000325313">
    <property type="component" value="Unassembled WGS sequence"/>
</dbReference>
<dbReference type="GO" id="GO:0005743">
    <property type="term" value="C:mitochondrial inner membrane"/>
    <property type="evidence" value="ECO:0007669"/>
    <property type="project" value="TreeGrafter"/>
</dbReference>
<keyword evidence="7 10" id="KW-1133">Transmembrane helix</keyword>
<evidence type="ECO:0000256" key="3">
    <source>
        <dbReference type="ARBA" id="ARBA00022448"/>
    </source>
</evidence>
<evidence type="ECO:0000256" key="7">
    <source>
        <dbReference type="ARBA" id="ARBA00022989"/>
    </source>
</evidence>
<reference evidence="15 16" key="1">
    <citation type="submission" date="2019-05" db="EMBL/GenBank/DDBJ databases">
        <title>Emergence of the Ug99 lineage of the wheat stem rust pathogen through somatic hybridization.</title>
        <authorList>
            <person name="Li F."/>
            <person name="Upadhyaya N.M."/>
            <person name="Sperschneider J."/>
            <person name="Matny O."/>
            <person name="Nguyen-Phuc H."/>
            <person name="Mago R."/>
            <person name="Raley C."/>
            <person name="Miller M.E."/>
            <person name="Silverstein K.A.T."/>
            <person name="Henningsen E."/>
            <person name="Hirsch C.D."/>
            <person name="Visser B."/>
            <person name="Pretorius Z.A."/>
            <person name="Steffenson B.J."/>
            <person name="Schwessinger B."/>
            <person name="Dodds P.N."/>
            <person name="Figueroa M."/>
        </authorList>
    </citation>
    <scope>NUCLEOTIDE SEQUENCE [LARGE SCALE GENOMIC DNA]</scope>
    <source>
        <strain evidence="14">21-0</strain>
        <strain evidence="13 16">Ug99</strain>
    </source>
</reference>
<dbReference type="PROSITE" id="PS50929">
    <property type="entry name" value="ABC_TM1F"/>
    <property type="match status" value="1"/>
</dbReference>
<dbReference type="FunFam" id="1.20.1560.10:FF:000058">
    <property type="entry name" value="ABC transporter B family member 25"/>
    <property type="match status" value="1"/>
</dbReference>
<comment type="caution">
    <text evidence="13">The sequence shown here is derived from an EMBL/GenBank/DDBJ whole genome shotgun (WGS) entry which is preliminary data.</text>
</comment>
<keyword evidence="5" id="KW-0547">Nucleotide-binding</keyword>
<organism evidence="13 16">
    <name type="scientific">Puccinia graminis f. sp. tritici</name>
    <dbReference type="NCBI Taxonomy" id="56615"/>
    <lineage>
        <taxon>Eukaryota</taxon>
        <taxon>Fungi</taxon>
        <taxon>Dikarya</taxon>
        <taxon>Basidiomycota</taxon>
        <taxon>Pucciniomycotina</taxon>
        <taxon>Pucciniomycetes</taxon>
        <taxon>Pucciniales</taxon>
        <taxon>Pucciniaceae</taxon>
        <taxon>Puccinia</taxon>
    </lineage>
</organism>
<feature type="compositionally biased region" description="Polar residues" evidence="9">
    <location>
        <begin position="55"/>
        <end position="71"/>
    </location>
</feature>
<dbReference type="FunFam" id="3.40.50.300:FF:000218">
    <property type="entry name" value="Multidrug ABC transporter ATP-binding protein"/>
    <property type="match status" value="1"/>
</dbReference>